<reference evidence="1" key="1">
    <citation type="submission" date="2017-05" db="UniProtKB">
        <authorList>
            <consortium name="EnsemblMetazoa"/>
        </authorList>
    </citation>
    <scope>IDENTIFICATION</scope>
</reference>
<dbReference type="InParanoid" id="A0A1X7VX84"/>
<accession>A0A1X7VX84</accession>
<name>A0A1X7VX84_AMPQE</name>
<evidence type="ECO:0000313" key="1">
    <source>
        <dbReference type="EnsemblMetazoa" id="Aqu2.1.44501_001"/>
    </source>
</evidence>
<protein>
    <submittedName>
        <fullName evidence="1">Uncharacterized protein</fullName>
    </submittedName>
</protein>
<dbReference type="EnsemblMetazoa" id="Aqu2.1.44501_001">
    <property type="protein sequence ID" value="Aqu2.1.44501_001"/>
    <property type="gene ID" value="Aqu2.1.44501"/>
</dbReference>
<dbReference type="AlphaFoldDB" id="A0A1X7VX84"/>
<organism evidence="1">
    <name type="scientific">Amphimedon queenslandica</name>
    <name type="common">Sponge</name>
    <dbReference type="NCBI Taxonomy" id="400682"/>
    <lineage>
        <taxon>Eukaryota</taxon>
        <taxon>Metazoa</taxon>
        <taxon>Porifera</taxon>
        <taxon>Demospongiae</taxon>
        <taxon>Heteroscleromorpha</taxon>
        <taxon>Haplosclerida</taxon>
        <taxon>Niphatidae</taxon>
        <taxon>Amphimedon</taxon>
    </lineage>
</organism>
<proteinExistence type="predicted"/>
<sequence length="83" mass="8989">MNKVFQAKLQTSFSVHGGQKQISHMTHYSGDGIAGVLMGVPIPFQDQSAVSSVHEKVDGQPVGQHPIITRLVKGVFNVRQPIP</sequence>